<dbReference type="VEuPathDB" id="VectorBase:HLOH_056789"/>
<dbReference type="AlphaFoldDB" id="A0A9J6FZ60"/>
<organism evidence="1 2">
    <name type="scientific">Haemaphysalis longicornis</name>
    <name type="common">Bush tick</name>
    <dbReference type="NCBI Taxonomy" id="44386"/>
    <lineage>
        <taxon>Eukaryota</taxon>
        <taxon>Metazoa</taxon>
        <taxon>Ecdysozoa</taxon>
        <taxon>Arthropoda</taxon>
        <taxon>Chelicerata</taxon>
        <taxon>Arachnida</taxon>
        <taxon>Acari</taxon>
        <taxon>Parasitiformes</taxon>
        <taxon>Ixodida</taxon>
        <taxon>Ixodoidea</taxon>
        <taxon>Ixodidae</taxon>
        <taxon>Haemaphysalinae</taxon>
        <taxon>Haemaphysalis</taxon>
    </lineage>
</organism>
<accession>A0A9J6FZ60</accession>
<evidence type="ECO:0000313" key="1">
    <source>
        <dbReference type="EMBL" id="KAH9368031.1"/>
    </source>
</evidence>
<keyword evidence="2" id="KW-1185">Reference proteome</keyword>
<protein>
    <submittedName>
        <fullName evidence="1">Uncharacterized protein</fullName>
    </submittedName>
</protein>
<evidence type="ECO:0000313" key="2">
    <source>
        <dbReference type="Proteomes" id="UP000821853"/>
    </source>
</evidence>
<reference evidence="1 2" key="1">
    <citation type="journal article" date="2020" name="Cell">
        <title>Large-Scale Comparative Analyses of Tick Genomes Elucidate Their Genetic Diversity and Vector Capacities.</title>
        <authorList>
            <consortium name="Tick Genome and Microbiome Consortium (TIGMIC)"/>
            <person name="Jia N."/>
            <person name="Wang J."/>
            <person name="Shi W."/>
            <person name="Du L."/>
            <person name="Sun Y."/>
            <person name="Zhan W."/>
            <person name="Jiang J.F."/>
            <person name="Wang Q."/>
            <person name="Zhang B."/>
            <person name="Ji P."/>
            <person name="Bell-Sakyi L."/>
            <person name="Cui X.M."/>
            <person name="Yuan T.T."/>
            <person name="Jiang B.G."/>
            <person name="Yang W.F."/>
            <person name="Lam T.T."/>
            <person name="Chang Q.C."/>
            <person name="Ding S.J."/>
            <person name="Wang X.J."/>
            <person name="Zhu J.G."/>
            <person name="Ruan X.D."/>
            <person name="Zhao L."/>
            <person name="Wei J.T."/>
            <person name="Ye R.Z."/>
            <person name="Que T.C."/>
            <person name="Du C.H."/>
            <person name="Zhou Y.H."/>
            <person name="Cheng J.X."/>
            <person name="Dai P.F."/>
            <person name="Guo W.B."/>
            <person name="Han X.H."/>
            <person name="Huang E.J."/>
            <person name="Li L.F."/>
            <person name="Wei W."/>
            <person name="Gao Y.C."/>
            <person name="Liu J.Z."/>
            <person name="Shao H.Z."/>
            <person name="Wang X."/>
            <person name="Wang C.C."/>
            <person name="Yang T.C."/>
            <person name="Huo Q.B."/>
            <person name="Li W."/>
            <person name="Chen H.Y."/>
            <person name="Chen S.E."/>
            <person name="Zhou L.G."/>
            <person name="Ni X.B."/>
            <person name="Tian J.H."/>
            <person name="Sheng Y."/>
            <person name="Liu T."/>
            <person name="Pan Y.S."/>
            <person name="Xia L.Y."/>
            <person name="Li J."/>
            <person name="Zhao F."/>
            <person name="Cao W.C."/>
        </authorList>
    </citation>
    <scope>NUCLEOTIDE SEQUENCE [LARGE SCALE GENOMIC DNA]</scope>
    <source>
        <strain evidence="1">HaeL-2018</strain>
    </source>
</reference>
<dbReference type="OMA" id="HENAMQG"/>
<proteinExistence type="predicted"/>
<dbReference type="OrthoDB" id="443318at2759"/>
<dbReference type="Gene3D" id="3.40.50.1820">
    <property type="entry name" value="alpha/beta hydrolase"/>
    <property type="match status" value="1"/>
</dbReference>
<dbReference type="InterPro" id="IPR029058">
    <property type="entry name" value="AB_hydrolase_fold"/>
</dbReference>
<gene>
    <name evidence="1" type="ORF">HPB48_022297</name>
</gene>
<dbReference type="Proteomes" id="UP000821853">
    <property type="component" value="Chromosome 2"/>
</dbReference>
<sequence>MSTFHFQAFYFDPVLFTPTFADEALFLTPLILSGQLEEAKALSEVCALPADVEVPSYSGFITVNAEFNSNLFFWFVPSLVSRLS</sequence>
<dbReference type="EMBL" id="JABSTR010000004">
    <property type="protein sequence ID" value="KAH9368031.1"/>
    <property type="molecule type" value="Genomic_DNA"/>
</dbReference>
<comment type="caution">
    <text evidence="1">The sequence shown here is derived from an EMBL/GenBank/DDBJ whole genome shotgun (WGS) entry which is preliminary data.</text>
</comment>
<name>A0A9J6FZ60_HAELO</name>